<name>A0A3Q1IGZ1_ANATE</name>
<reference evidence="2" key="2">
    <citation type="submission" date="2025-08" db="UniProtKB">
        <authorList>
            <consortium name="Ensembl"/>
        </authorList>
    </citation>
    <scope>IDENTIFICATION</scope>
</reference>
<dbReference type="Ensembl" id="ENSATET00000082037.1">
    <property type="protein sequence ID" value="ENSATEP00000075390.1"/>
    <property type="gene ID" value="ENSATEG00000033535.1"/>
</dbReference>
<reference evidence="2 3" key="1">
    <citation type="submission" date="2021-04" db="EMBL/GenBank/DDBJ databases">
        <authorList>
            <consortium name="Wellcome Sanger Institute Data Sharing"/>
        </authorList>
    </citation>
    <scope>NUCLEOTIDE SEQUENCE [LARGE SCALE GENOMIC DNA]</scope>
</reference>
<evidence type="ECO:0000313" key="2">
    <source>
        <dbReference type="Ensembl" id="ENSATEP00000075390.1"/>
    </source>
</evidence>
<organism evidence="2 3">
    <name type="scientific">Anabas testudineus</name>
    <name type="common">Climbing perch</name>
    <name type="synonym">Anthias testudineus</name>
    <dbReference type="NCBI Taxonomy" id="64144"/>
    <lineage>
        <taxon>Eukaryota</taxon>
        <taxon>Metazoa</taxon>
        <taxon>Chordata</taxon>
        <taxon>Craniata</taxon>
        <taxon>Vertebrata</taxon>
        <taxon>Euteleostomi</taxon>
        <taxon>Actinopterygii</taxon>
        <taxon>Neopterygii</taxon>
        <taxon>Teleostei</taxon>
        <taxon>Neoteleostei</taxon>
        <taxon>Acanthomorphata</taxon>
        <taxon>Anabantaria</taxon>
        <taxon>Anabantiformes</taxon>
        <taxon>Anabantoidei</taxon>
        <taxon>Anabantidae</taxon>
        <taxon>Anabas</taxon>
    </lineage>
</organism>
<accession>A0A3Q1IAQ3</accession>
<dbReference type="Proteomes" id="UP000265040">
    <property type="component" value="Chromosome 21"/>
</dbReference>
<proteinExistence type="predicted"/>
<feature type="compositionally biased region" description="Low complexity" evidence="1">
    <location>
        <begin position="9"/>
        <end position="25"/>
    </location>
</feature>
<evidence type="ECO:0000313" key="3">
    <source>
        <dbReference type="Proteomes" id="UP000265040"/>
    </source>
</evidence>
<dbReference type="AlphaFoldDB" id="A0A3Q1IGZ1"/>
<dbReference type="OrthoDB" id="9937059at2759"/>
<dbReference type="GeneTree" id="ENSGT00930000152500"/>
<protein>
    <submittedName>
        <fullName evidence="2">Uncharacterized protein</fullName>
    </submittedName>
</protein>
<keyword evidence="3" id="KW-1185">Reference proteome</keyword>
<reference evidence="2" key="3">
    <citation type="submission" date="2025-09" db="UniProtKB">
        <authorList>
            <consortium name="Ensembl"/>
        </authorList>
    </citation>
    <scope>IDENTIFICATION</scope>
</reference>
<evidence type="ECO:0000256" key="1">
    <source>
        <dbReference type="SAM" id="MobiDB-lite"/>
    </source>
</evidence>
<accession>A0A3Q1IGZ1</accession>
<feature type="region of interest" description="Disordered" evidence="1">
    <location>
        <begin position="1"/>
        <end position="48"/>
    </location>
</feature>
<sequence length="89" mass="10156">MAAHRDTWSGDLQQSDRGSSSQRSRLPGEEEDVGGPRPRPGLERTQERFRVDRKKLEAMLVVNWTRCLIIQELKLTRGKESSTDTETTS</sequence>